<feature type="transmembrane region" description="Helical" evidence="8">
    <location>
        <begin position="507"/>
        <end position="532"/>
    </location>
</feature>
<feature type="transmembrane region" description="Helical" evidence="8">
    <location>
        <begin position="458"/>
        <end position="477"/>
    </location>
</feature>
<sequence length="605" mass="66894">MSTVPAADSQTNAGKALAGHDEHAHTSSFLKTYVFSLDHKIIGLQFLFSTLIWFLVGGMLALGIRWQLAYPWRPMPILGELVGAAEGGQIPPEVYTMLVTMHATVMIFFVIIPVLAGAFGNYLIPLMIGADDMAFPTLNMLSYWFMWPAFVAIGSSFFVDGGAAQGGWTNYAPLSIFAGQGQTLWLIGLTLVGISSMLGSVNYMTTIIQMRAPGMTMFRLPMTIWGMFVTAVLQAFALPVLTAAGFMALSDRLFGTGFFLAEGATANNAIAQAGGGQPLLWQHLFWFYSHPAVYIMILPAMGMVSDILSCFSRKPLFGYKPMVYSLAGIAGLGFIVWGHHMFVSGMNPALGMTFMVSTMMIALPSAIKTFNWLGTMWGGKLQFTTPMLFAISFVSMFIIGGLSGIFMAATPVDIVIHDTYFIVAHFHYVLFAGTAMAVMGAIYFWFPKMFGRTMNDSWGKVHFLLTFVLLNCVFYPMHILGMNDFPRRLADPYHYGTFRHLLPINQFMSWCAFILVSVQIIFVVNFIWSLFFGPRCGRNPWHANGLEWQAPSPPGHGNFDFQPMIYRGPYEYGSPEVEVDYYPQTQPPAASSPSGESNENPTKEA</sequence>
<evidence type="ECO:0000259" key="9">
    <source>
        <dbReference type="PROSITE" id="PS50855"/>
    </source>
</evidence>
<keyword evidence="6" id="KW-0408">Iron</keyword>
<dbReference type="GO" id="GO:0016491">
    <property type="term" value="F:oxidoreductase activity"/>
    <property type="evidence" value="ECO:0007669"/>
    <property type="project" value="UniProtKB-KW"/>
</dbReference>
<dbReference type="SUPFAM" id="SSF81442">
    <property type="entry name" value="Cytochrome c oxidase subunit I-like"/>
    <property type="match status" value="1"/>
</dbReference>
<feature type="domain" description="Cytochrome oxidase subunit I profile" evidence="9">
    <location>
        <begin position="29"/>
        <end position="566"/>
    </location>
</feature>
<keyword evidence="6" id="KW-0813">Transport</keyword>
<dbReference type="InterPro" id="IPR023615">
    <property type="entry name" value="Cyt_c_Oxase_su1_BS"/>
</dbReference>
<gene>
    <name evidence="10" type="primary">coxN</name>
    <name evidence="10" type="ORF">HG15A2_35040</name>
</gene>
<keyword evidence="6" id="KW-0249">Electron transport</keyword>
<dbReference type="AlphaFoldDB" id="A0A517MZ57"/>
<feature type="transmembrane region" description="Helical" evidence="8">
    <location>
        <begin position="184"/>
        <end position="203"/>
    </location>
</feature>
<evidence type="ECO:0000256" key="6">
    <source>
        <dbReference type="RuleBase" id="RU000370"/>
    </source>
</evidence>
<feature type="transmembrane region" description="Helical" evidence="8">
    <location>
        <begin position="421"/>
        <end position="446"/>
    </location>
</feature>
<feature type="transmembrane region" description="Helical" evidence="8">
    <location>
        <begin position="101"/>
        <end position="124"/>
    </location>
</feature>
<feature type="region of interest" description="Disordered" evidence="7">
    <location>
        <begin position="580"/>
        <end position="605"/>
    </location>
</feature>
<keyword evidence="5 8" id="KW-0472">Membrane</keyword>
<keyword evidence="2 6" id="KW-0679">Respiratory chain</keyword>
<feature type="transmembrane region" description="Helical" evidence="8">
    <location>
        <begin position="292"/>
        <end position="311"/>
    </location>
</feature>
<dbReference type="PRINTS" id="PR01165">
    <property type="entry name" value="CYCOXIDASEI"/>
</dbReference>
<keyword evidence="6" id="KW-0479">Metal-binding</keyword>
<dbReference type="PROSITE" id="PS00077">
    <property type="entry name" value="COX1_CUB"/>
    <property type="match status" value="1"/>
</dbReference>
<comment type="subcellular location">
    <subcellularLocation>
        <location evidence="1">Membrane</location>
        <topology evidence="1">Multi-pass membrane protein</topology>
    </subcellularLocation>
</comment>
<organism evidence="10 11">
    <name type="scientific">Adhaeretor mobilis</name>
    <dbReference type="NCBI Taxonomy" id="1930276"/>
    <lineage>
        <taxon>Bacteria</taxon>
        <taxon>Pseudomonadati</taxon>
        <taxon>Planctomycetota</taxon>
        <taxon>Planctomycetia</taxon>
        <taxon>Pirellulales</taxon>
        <taxon>Lacipirellulaceae</taxon>
        <taxon>Adhaeretor</taxon>
    </lineage>
</organism>
<keyword evidence="6" id="KW-0349">Heme</keyword>
<feature type="transmembrane region" description="Helical" evidence="8">
    <location>
        <begin position="323"/>
        <end position="343"/>
    </location>
</feature>
<dbReference type="EMBL" id="CP036263">
    <property type="protein sequence ID" value="QDT00169.1"/>
    <property type="molecule type" value="Genomic_DNA"/>
</dbReference>
<dbReference type="RefSeq" id="WP_145061477.1">
    <property type="nucleotide sequence ID" value="NZ_CP036263.1"/>
</dbReference>
<dbReference type="InterPro" id="IPR000883">
    <property type="entry name" value="Cyt_C_Oxase_1"/>
</dbReference>
<keyword evidence="3 6" id="KW-0812">Transmembrane</keyword>
<accession>A0A517MZ57</accession>
<evidence type="ECO:0000256" key="1">
    <source>
        <dbReference type="ARBA" id="ARBA00004141"/>
    </source>
</evidence>
<keyword evidence="10" id="KW-0560">Oxidoreductase</keyword>
<dbReference type="GO" id="GO:0016020">
    <property type="term" value="C:membrane"/>
    <property type="evidence" value="ECO:0007669"/>
    <property type="project" value="UniProtKB-SubCell"/>
</dbReference>
<keyword evidence="11" id="KW-1185">Reference proteome</keyword>
<proteinExistence type="inferred from homology"/>
<dbReference type="KEGG" id="amob:HG15A2_35040"/>
<dbReference type="GO" id="GO:0009060">
    <property type="term" value="P:aerobic respiration"/>
    <property type="evidence" value="ECO:0007669"/>
    <property type="project" value="InterPro"/>
</dbReference>
<dbReference type="EC" id="1.9.3.1" evidence="10"/>
<evidence type="ECO:0000313" key="10">
    <source>
        <dbReference type="EMBL" id="QDT00169.1"/>
    </source>
</evidence>
<feature type="transmembrane region" description="Helical" evidence="8">
    <location>
        <begin position="144"/>
        <end position="164"/>
    </location>
</feature>
<feature type="transmembrane region" description="Helical" evidence="8">
    <location>
        <begin position="224"/>
        <end position="249"/>
    </location>
</feature>
<comment type="similarity">
    <text evidence="6">Belongs to the heme-copper respiratory oxidase family.</text>
</comment>
<dbReference type="Proteomes" id="UP000319852">
    <property type="component" value="Chromosome"/>
</dbReference>
<feature type="transmembrane region" description="Helical" evidence="8">
    <location>
        <begin position="388"/>
        <end position="409"/>
    </location>
</feature>
<keyword evidence="4 8" id="KW-1133">Transmembrane helix</keyword>
<dbReference type="Pfam" id="PF00115">
    <property type="entry name" value="COX1"/>
    <property type="match status" value="1"/>
</dbReference>
<protein>
    <submittedName>
        <fullName evidence="10">Alternative cytochrome c oxidase subunit 1</fullName>
        <ecNumber evidence="10">1.9.3.1</ecNumber>
    </submittedName>
</protein>
<feature type="compositionally biased region" description="Polar residues" evidence="7">
    <location>
        <begin position="595"/>
        <end position="605"/>
    </location>
</feature>
<evidence type="ECO:0000256" key="7">
    <source>
        <dbReference type="SAM" id="MobiDB-lite"/>
    </source>
</evidence>
<evidence type="ECO:0000313" key="11">
    <source>
        <dbReference type="Proteomes" id="UP000319852"/>
    </source>
</evidence>
<evidence type="ECO:0000256" key="8">
    <source>
        <dbReference type="SAM" id="Phobius"/>
    </source>
</evidence>
<dbReference type="PROSITE" id="PS50855">
    <property type="entry name" value="COX1"/>
    <property type="match status" value="1"/>
</dbReference>
<reference evidence="10 11" key="1">
    <citation type="submission" date="2019-02" db="EMBL/GenBank/DDBJ databases">
        <title>Deep-cultivation of Planctomycetes and their phenomic and genomic characterization uncovers novel biology.</title>
        <authorList>
            <person name="Wiegand S."/>
            <person name="Jogler M."/>
            <person name="Boedeker C."/>
            <person name="Pinto D."/>
            <person name="Vollmers J."/>
            <person name="Rivas-Marin E."/>
            <person name="Kohn T."/>
            <person name="Peeters S.H."/>
            <person name="Heuer A."/>
            <person name="Rast P."/>
            <person name="Oberbeckmann S."/>
            <person name="Bunk B."/>
            <person name="Jeske O."/>
            <person name="Meyerdierks A."/>
            <person name="Storesund J.E."/>
            <person name="Kallscheuer N."/>
            <person name="Luecker S."/>
            <person name="Lage O.M."/>
            <person name="Pohl T."/>
            <person name="Merkel B.J."/>
            <person name="Hornburger P."/>
            <person name="Mueller R.-W."/>
            <person name="Bruemmer F."/>
            <person name="Labrenz M."/>
            <person name="Spormann A.M."/>
            <person name="Op den Camp H."/>
            <person name="Overmann J."/>
            <person name="Amann R."/>
            <person name="Jetten M.S.M."/>
            <person name="Mascher T."/>
            <person name="Medema M.H."/>
            <person name="Devos D.P."/>
            <person name="Kaster A.-K."/>
            <person name="Ovreas L."/>
            <person name="Rohde M."/>
            <person name="Galperin M.Y."/>
            <person name="Jogler C."/>
        </authorList>
    </citation>
    <scope>NUCLEOTIDE SEQUENCE [LARGE SCALE GENOMIC DNA]</scope>
    <source>
        <strain evidence="10 11">HG15A2</strain>
    </source>
</reference>
<evidence type="ECO:0000256" key="5">
    <source>
        <dbReference type="ARBA" id="ARBA00023136"/>
    </source>
</evidence>
<dbReference type="PANTHER" id="PTHR10422">
    <property type="entry name" value="CYTOCHROME C OXIDASE SUBUNIT 1"/>
    <property type="match status" value="1"/>
</dbReference>
<dbReference type="GO" id="GO:0015990">
    <property type="term" value="P:electron transport coupled proton transport"/>
    <property type="evidence" value="ECO:0007669"/>
    <property type="project" value="TreeGrafter"/>
</dbReference>
<dbReference type="InterPro" id="IPR023616">
    <property type="entry name" value="Cyt_c_oxase-like_su1_dom"/>
</dbReference>
<dbReference type="OrthoDB" id="9759913at2"/>
<evidence type="ECO:0000256" key="4">
    <source>
        <dbReference type="ARBA" id="ARBA00022989"/>
    </source>
</evidence>
<dbReference type="Gene3D" id="1.20.210.10">
    <property type="entry name" value="Cytochrome c oxidase-like, subunit I domain"/>
    <property type="match status" value="1"/>
</dbReference>
<dbReference type="PANTHER" id="PTHR10422:SF18">
    <property type="entry name" value="CYTOCHROME C OXIDASE SUBUNIT 1"/>
    <property type="match status" value="1"/>
</dbReference>
<evidence type="ECO:0000256" key="3">
    <source>
        <dbReference type="ARBA" id="ARBA00022692"/>
    </source>
</evidence>
<dbReference type="GO" id="GO:0020037">
    <property type="term" value="F:heme binding"/>
    <property type="evidence" value="ECO:0007669"/>
    <property type="project" value="InterPro"/>
</dbReference>
<feature type="transmembrane region" description="Helical" evidence="8">
    <location>
        <begin position="349"/>
        <end position="367"/>
    </location>
</feature>
<evidence type="ECO:0000256" key="2">
    <source>
        <dbReference type="ARBA" id="ARBA00022660"/>
    </source>
</evidence>
<dbReference type="GO" id="GO:0022904">
    <property type="term" value="P:respiratory electron transport chain"/>
    <property type="evidence" value="ECO:0007669"/>
    <property type="project" value="TreeGrafter"/>
</dbReference>
<name>A0A517MZ57_9BACT</name>
<dbReference type="GO" id="GO:0004129">
    <property type="term" value="F:cytochrome-c oxidase activity"/>
    <property type="evidence" value="ECO:0007669"/>
    <property type="project" value="InterPro"/>
</dbReference>
<dbReference type="InterPro" id="IPR036927">
    <property type="entry name" value="Cyt_c_oxase-like_su1_sf"/>
</dbReference>
<feature type="transmembrane region" description="Helical" evidence="8">
    <location>
        <begin position="46"/>
        <end position="66"/>
    </location>
</feature>